<dbReference type="InterPro" id="IPR002347">
    <property type="entry name" value="SDR_fam"/>
</dbReference>
<reference evidence="1 2" key="1">
    <citation type="submission" date="2019-06" db="EMBL/GenBank/DDBJ databases">
        <title>Sequencing the genomes of 1000 actinobacteria strains.</title>
        <authorList>
            <person name="Klenk H.-P."/>
        </authorList>
    </citation>
    <scope>NUCLEOTIDE SEQUENCE [LARGE SCALE GENOMIC DNA]</scope>
    <source>
        <strain evidence="1 2">DSM 42059</strain>
    </source>
</reference>
<evidence type="ECO:0000313" key="2">
    <source>
        <dbReference type="Proteomes" id="UP000318186"/>
    </source>
</evidence>
<dbReference type="Proteomes" id="UP000318186">
    <property type="component" value="Unassembled WGS sequence"/>
</dbReference>
<dbReference type="InterPro" id="IPR036291">
    <property type="entry name" value="NAD(P)-bd_dom_sf"/>
</dbReference>
<dbReference type="Gene3D" id="3.40.50.720">
    <property type="entry name" value="NAD(P)-binding Rossmann-like Domain"/>
    <property type="match status" value="1"/>
</dbReference>
<evidence type="ECO:0000313" key="1">
    <source>
        <dbReference type="EMBL" id="TWG06190.1"/>
    </source>
</evidence>
<comment type="caution">
    <text evidence="1">The sequence shown here is derived from an EMBL/GenBank/DDBJ whole genome shotgun (WGS) entry which is preliminary data.</text>
</comment>
<dbReference type="SUPFAM" id="SSF51735">
    <property type="entry name" value="NAD(P)-binding Rossmann-fold domains"/>
    <property type="match status" value="1"/>
</dbReference>
<dbReference type="EMBL" id="VIWW01000001">
    <property type="protein sequence ID" value="TWG06190.1"/>
    <property type="molecule type" value="Genomic_DNA"/>
</dbReference>
<dbReference type="AlphaFoldDB" id="A0A561V3K1"/>
<sequence>MVTAADPELIAQLGSTTLLDRPAQANEIAEVIAFLASSEASYVTGAVIPADGGRSAV</sequence>
<accession>A0A561V3K1</accession>
<proteinExistence type="predicted"/>
<protein>
    <submittedName>
        <fullName evidence="1">Enoyl-ACP reductase-like protein</fullName>
    </submittedName>
</protein>
<gene>
    <name evidence="1" type="ORF">FHX80_114685</name>
</gene>
<name>A0A561V3K1_9ACTN</name>
<organism evidence="1 2">
    <name type="scientific">Streptomyces brevispora</name>
    <dbReference type="NCBI Taxonomy" id="887462"/>
    <lineage>
        <taxon>Bacteria</taxon>
        <taxon>Bacillati</taxon>
        <taxon>Actinomycetota</taxon>
        <taxon>Actinomycetes</taxon>
        <taxon>Kitasatosporales</taxon>
        <taxon>Streptomycetaceae</taxon>
        <taxon>Streptomyces</taxon>
    </lineage>
</organism>
<dbReference type="Pfam" id="PF13561">
    <property type="entry name" value="adh_short_C2"/>
    <property type="match status" value="1"/>
</dbReference>